<sequence>MRRFTLWALALLLAVPAWAQSAGQALPLAGRFQRELLRQAHLQWGLDAPVAALAAQVHQESGWDAAAVSRAGARGLAQFMPATARWWCAREGVADWDCLPHNPAWALRAMVGYDKFLFDRTPAYMHRFDRLWLMLRGYNGGEAHWRAEAQATGLALPTRGQIDAACGRARRAALHCRENLAYPRRILLVLQPRYASWGASWGPVWQPAQQQVRQVRP</sequence>
<keyword evidence="2" id="KW-0732">Signal</keyword>
<dbReference type="EMBL" id="JARVII010000009">
    <property type="protein sequence ID" value="MDG9699274.1"/>
    <property type="molecule type" value="Genomic_DNA"/>
</dbReference>
<proteinExistence type="inferred from homology"/>
<name>A0AAW6RL17_9BURK</name>
<evidence type="ECO:0000313" key="4">
    <source>
        <dbReference type="EMBL" id="MDG9699274.1"/>
    </source>
</evidence>
<evidence type="ECO:0000256" key="1">
    <source>
        <dbReference type="ARBA" id="ARBA00007734"/>
    </source>
</evidence>
<feature type="chain" id="PRO_5043678252" evidence="2">
    <location>
        <begin position="20"/>
        <end position="217"/>
    </location>
</feature>
<dbReference type="InterPro" id="IPR008258">
    <property type="entry name" value="Transglycosylase_SLT_dom_1"/>
</dbReference>
<dbReference type="Pfam" id="PF01464">
    <property type="entry name" value="SLT"/>
    <property type="match status" value="1"/>
</dbReference>
<dbReference type="PANTHER" id="PTHR37423">
    <property type="entry name" value="SOLUBLE LYTIC MUREIN TRANSGLYCOSYLASE-RELATED"/>
    <property type="match status" value="1"/>
</dbReference>
<organism evidence="4 5">
    <name type="scientific">Ottowia cancrivicina</name>
    <dbReference type="NCBI Taxonomy" id="3040346"/>
    <lineage>
        <taxon>Bacteria</taxon>
        <taxon>Pseudomonadati</taxon>
        <taxon>Pseudomonadota</taxon>
        <taxon>Betaproteobacteria</taxon>
        <taxon>Burkholderiales</taxon>
        <taxon>Comamonadaceae</taxon>
        <taxon>Ottowia</taxon>
    </lineage>
</organism>
<comment type="similarity">
    <text evidence="1">Belongs to the transglycosylase Slt family.</text>
</comment>
<protein>
    <submittedName>
        <fullName evidence="4">Transglycosylase SLT domain-containing protein</fullName>
    </submittedName>
</protein>
<evidence type="ECO:0000313" key="5">
    <source>
        <dbReference type="Proteomes" id="UP001237156"/>
    </source>
</evidence>
<evidence type="ECO:0000259" key="3">
    <source>
        <dbReference type="Pfam" id="PF01464"/>
    </source>
</evidence>
<feature type="domain" description="Transglycosylase SLT" evidence="3">
    <location>
        <begin position="51"/>
        <end position="148"/>
    </location>
</feature>
<comment type="caution">
    <text evidence="4">The sequence shown here is derived from an EMBL/GenBank/DDBJ whole genome shotgun (WGS) entry which is preliminary data.</text>
</comment>
<evidence type="ECO:0000256" key="2">
    <source>
        <dbReference type="SAM" id="SignalP"/>
    </source>
</evidence>
<reference evidence="4 5" key="1">
    <citation type="submission" date="2023-04" db="EMBL/GenBank/DDBJ databases">
        <title>Ottowia paracancer sp. nov., isolated from human stomach.</title>
        <authorList>
            <person name="Song Y."/>
        </authorList>
    </citation>
    <scope>NUCLEOTIDE SEQUENCE [LARGE SCALE GENOMIC DNA]</scope>
    <source>
        <strain evidence="4 5">10c7w1</strain>
    </source>
</reference>
<keyword evidence="5" id="KW-1185">Reference proteome</keyword>
<dbReference type="Proteomes" id="UP001237156">
    <property type="component" value="Unassembled WGS sequence"/>
</dbReference>
<dbReference type="SUPFAM" id="SSF53955">
    <property type="entry name" value="Lysozyme-like"/>
    <property type="match status" value="1"/>
</dbReference>
<dbReference type="PANTHER" id="PTHR37423:SF2">
    <property type="entry name" value="MEMBRANE-BOUND LYTIC MUREIN TRANSGLYCOSYLASE C"/>
    <property type="match status" value="1"/>
</dbReference>
<gene>
    <name evidence="4" type="ORF">QB898_05975</name>
</gene>
<dbReference type="RefSeq" id="WP_279524209.1">
    <property type="nucleotide sequence ID" value="NZ_JARVII010000009.1"/>
</dbReference>
<accession>A0AAW6RL17</accession>
<dbReference type="InterPro" id="IPR023346">
    <property type="entry name" value="Lysozyme-like_dom_sf"/>
</dbReference>
<feature type="signal peptide" evidence="2">
    <location>
        <begin position="1"/>
        <end position="19"/>
    </location>
</feature>
<dbReference type="AlphaFoldDB" id="A0AAW6RL17"/>
<dbReference type="Gene3D" id="1.10.530.10">
    <property type="match status" value="1"/>
</dbReference>